<dbReference type="Proteomes" id="UP001152130">
    <property type="component" value="Unassembled WGS sequence"/>
</dbReference>
<dbReference type="OrthoDB" id="10042665at2759"/>
<dbReference type="EMBL" id="JAPDHF010000025">
    <property type="protein sequence ID" value="KAJ4003980.1"/>
    <property type="molecule type" value="Genomic_DNA"/>
</dbReference>
<feature type="region of interest" description="Disordered" evidence="1">
    <location>
        <begin position="34"/>
        <end position="55"/>
    </location>
</feature>
<evidence type="ECO:0008006" key="6">
    <source>
        <dbReference type="Google" id="ProtNLM"/>
    </source>
</evidence>
<feature type="compositionally biased region" description="Basic and acidic residues" evidence="1">
    <location>
        <begin position="42"/>
        <end position="51"/>
    </location>
</feature>
<evidence type="ECO:0000259" key="2">
    <source>
        <dbReference type="Pfam" id="PF00004"/>
    </source>
</evidence>
<dbReference type="PANTHER" id="PTHR46411">
    <property type="entry name" value="FAMILY ATPASE, PUTATIVE-RELATED"/>
    <property type="match status" value="1"/>
</dbReference>
<dbReference type="InterPro" id="IPR027417">
    <property type="entry name" value="P-loop_NTPase"/>
</dbReference>
<accession>A0A9W8PF21</accession>
<dbReference type="Gene3D" id="3.40.50.300">
    <property type="entry name" value="P-loop containing nucleotide triphosphate hydrolases"/>
    <property type="match status" value="1"/>
</dbReference>
<dbReference type="GO" id="GO:0016887">
    <property type="term" value="F:ATP hydrolysis activity"/>
    <property type="evidence" value="ECO:0007669"/>
    <property type="project" value="InterPro"/>
</dbReference>
<evidence type="ECO:0000313" key="5">
    <source>
        <dbReference type="Proteomes" id="UP001152130"/>
    </source>
</evidence>
<feature type="domain" description="ATPase AAA-type core" evidence="2">
    <location>
        <begin position="442"/>
        <end position="563"/>
    </location>
</feature>
<dbReference type="InterPro" id="IPR003959">
    <property type="entry name" value="ATPase_AAA_core"/>
</dbReference>
<sequence>MASTDSSMGQDTPPESLSQGSVCEPLIYHHVKKKDGSVQVDQKSDDLNLEKDSEDDKESPYALVIRRHISEKRETESVTVQINSQLLLNAFQQVIGSYPTVATDFKESFQLKSPFQILFHYWDQLATYRDENESPEMRQHLNLLFRFMEQEIGADKRLIDGMVRKEMISFKQAWAIYHPGDLAYTEVMGKTWLMRVRKVSYEESRNRGPYFTVHTSYCDANEQGIGEATTSIDVYQKESFPSDQPAKISSLEIYPRKFCHQDKQLEEELLTRGKKYISIKGVQTKHYEGIAQYLKEPPANFWDPDMADFPAVWLPFTETGRIVLDKKTFEEDNFNDSTKVQEIPDPELILCPPYALGYSMDRKDWCRFLVDNIHDVAWKEDMWESLILEQEQKQLLQALVTSHVYPEDTRNQPEQKGKGLVILLQVCTSPRPRALANEISRHGTPGSGKTLSAETAAEMSKKALMYTSMGTLNKYDFASAFEARLQELLRYATLWKAIILIDEVDVFLERRDNKSGTDTTRNALVAVFLRQLEYFSGIVFLTTNRIGSLDEAMESRIHLSISFGQPDMEVRCRIWQQVLDTVPPDEIELADHASSVLELMKHDLNGRQISNALNTARTLARFEKCKLNLSHIKTVLKVRQSFRLRMAPEDI</sequence>
<organism evidence="4 5">
    <name type="scientific">Fusarium irregulare</name>
    <dbReference type="NCBI Taxonomy" id="2494466"/>
    <lineage>
        <taxon>Eukaryota</taxon>
        <taxon>Fungi</taxon>
        <taxon>Dikarya</taxon>
        <taxon>Ascomycota</taxon>
        <taxon>Pezizomycotina</taxon>
        <taxon>Sordariomycetes</taxon>
        <taxon>Hypocreomycetidae</taxon>
        <taxon>Hypocreales</taxon>
        <taxon>Nectriaceae</taxon>
        <taxon>Fusarium</taxon>
        <taxon>Fusarium incarnatum-equiseti species complex</taxon>
    </lineage>
</organism>
<dbReference type="Pfam" id="PF22942">
    <property type="entry name" value="DUF7025"/>
    <property type="match status" value="1"/>
</dbReference>
<dbReference type="SUPFAM" id="SSF52540">
    <property type="entry name" value="P-loop containing nucleoside triphosphate hydrolases"/>
    <property type="match status" value="1"/>
</dbReference>
<evidence type="ECO:0000259" key="3">
    <source>
        <dbReference type="Pfam" id="PF22942"/>
    </source>
</evidence>
<dbReference type="AlphaFoldDB" id="A0A9W8PF21"/>
<gene>
    <name evidence="4" type="ORF">NW766_011835</name>
</gene>
<keyword evidence="5" id="KW-1185">Reference proteome</keyword>
<comment type="caution">
    <text evidence="4">The sequence shown here is derived from an EMBL/GenBank/DDBJ whole genome shotgun (WGS) entry which is preliminary data.</text>
</comment>
<proteinExistence type="predicted"/>
<dbReference type="GO" id="GO:0005524">
    <property type="term" value="F:ATP binding"/>
    <property type="evidence" value="ECO:0007669"/>
    <property type="project" value="InterPro"/>
</dbReference>
<dbReference type="PANTHER" id="PTHR46411:SF3">
    <property type="entry name" value="AAA+ ATPASE DOMAIN-CONTAINING PROTEIN"/>
    <property type="match status" value="1"/>
</dbReference>
<evidence type="ECO:0000256" key="1">
    <source>
        <dbReference type="SAM" id="MobiDB-lite"/>
    </source>
</evidence>
<evidence type="ECO:0000313" key="4">
    <source>
        <dbReference type="EMBL" id="KAJ4003980.1"/>
    </source>
</evidence>
<reference evidence="4" key="1">
    <citation type="submission" date="2022-10" db="EMBL/GenBank/DDBJ databases">
        <title>Fusarium specimens isolated from Avocado Roots.</title>
        <authorList>
            <person name="Stajich J."/>
            <person name="Roper C."/>
            <person name="Heimlech-Rivalta G."/>
        </authorList>
    </citation>
    <scope>NUCLEOTIDE SEQUENCE</scope>
    <source>
        <strain evidence="4">CF00143</strain>
    </source>
</reference>
<name>A0A9W8PF21_9HYPO</name>
<protein>
    <recommendedName>
        <fullName evidence="6">AAA+ ATPase domain-containing protein</fullName>
    </recommendedName>
</protein>
<feature type="region of interest" description="Disordered" evidence="1">
    <location>
        <begin position="1"/>
        <end position="21"/>
    </location>
</feature>
<dbReference type="Pfam" id="PF00004">
    <property type="entry name" value="AAA"/>
    <property type="match status" value="1"/>
</dbReference>
<feature type="domain" description="DUF7025" evidence="3">
    <location>
        <begin position="162"/>
        <end position="259"/>
    </location>
</feature>
<dbReference type="InterPro" id="IPR054289">
    <property type="entry name" value="DUF7025"/>
</dbReference>